<gene>
    <name evidence="8" type="ORF">DFP98_10745</name>
</gene>
<keyword evidence="9" id="KW-1185">Reference proteome</keyword>
<evidence type="ECO:0000256" key="2">
    <source>
        <dbReference type="ARBA" id="ARBA00022475"/>
    </source>
</evidence>
<keyword evidence="2" id="KW-1003">Cell membrane</keyword>
<reference evidence="8 9" key="1">
    <citation type="submission" date="2018-07" db="EMBL/GenBank/DDBJ databases">
        <title>Genomic Encyclopedia of Type Strains, Phase III (KMG-III): the genomes of soil and plant-associated and newly described type strains.</title>
        <authorList>
            <person name="Whitman W."/>
        </authorList>
    </citation>
    <scope>NUCLEOTIDE SEQUENCE [LARGE SCALE GENOMIC DNA]</scope>
    <source>
        <strain evidence="8 9">CECT 7287</strain>
    </source>
</reference>
<proteinExistence type="inferred from homology"/>
<feature type="transmembrane region" description="Helical" evidence="7">
    <location>
        <begin position="68"/>
        <end position="86"/>
    </location>
</feature>
<sequence>MTTRDACTDRDGLRCFGLFLSFGRKYWRRRDTLHSEVYEIMNRSWLLLLAAGVCEVGWVSGLKHASNAGEWALTVVGIVLSFAGLLRATRDLPVGTVYAVFTGIGAAGAVLAESLFFGAEWNAVKLLLVAVLIVGIGGLKMTTDVKAKGENG</sequence>
<keyword evidence="4 7" id="KW-1133">Transmembrane helix</keyword>
<evidence type="ECO:0000256" key="4">
    <source>
        <dbReference type="ARBA" id="ARBA00022989"/>
    </source>
</evidence>
<dbReference type="GO" id="GO:0022857">
    <property type="term" value="F:transmembrane transporter activity"/>
    <property type="evidence" value="ECO:0007669"/>
    <property type="project" value="InterPro"/>
</dbReference>
<evidence type="ECO:0000256" key="7">
    <source>
        <dbReference type="SAM" id="Phobius"/>
    </source>
</evidence>
<protein>
    <submittedName>
        <fullName evidence="8">Paired small multidrug resistance pump</fullName>
    </submittedName>
</protein>
<comment type="subcellular location">
    <subcellularLocation>
        <location evidence="1 6">Cell membrane</location>
        <topology evidence="1 6">Multi-pass membrane protein</topology>
    </subcellularLocation>
</comment>
<keyword evidence="3 6" id="KW-0812">Transmembrane</keyword>
<dbReference type="EMBL" id="QRDZ01000007">
    <property type="protein sequence ID" value="RED83939.1"/>
    <property type="molecule type" value="Genomic_DNA"/>
</dbReference>
<dbReference type="PANTHER" id="PTHR30561:SF7">
    <property type="entry name" value="GUANIDINIUM EFFLUX SYSTEM SUBUNIT GDNC-RELATED"/>
    <property type="match status" value="1"/>
</dbReference>
<feature type="transmembrane region" description="Helical" evidence="7">
    <location>
        <begin position="98"/>
        <end position="117"/>
    </location>
</feature>
<accession>A0A3D9KDG4</accession>
<dbReference type="GO" id="GO:0005886">
    <property type="term" value="C:plasma membrane"/>
    <property type="evidence" value="ECO:0007669"/>
    <property type="project" value="UniProtKB-SubCell"/>
</dbReference>
<feature type="transmembrane region" description="Helical" evidence="7">
    <location>
        <begin position="123"/>
        <end position="139"/>
    </location>
</feature>
<dbReference type="PANTHER" id="PTHR30561">
    <property type="entry name" value="SMR FAMILY PROTON-DEPENDENT DRUG EFFLUX TRANSPORTER SUGE"/>
    <property type="match status" value="1"/>
</dbReference>
<dbReference type="Pfam" id="PF00893">
    <property type="entry name" value="Multi_Drug_Res"/>
    <property type="match status" value="1"/>
</dbReference>
<dbReference type="AlphaFoldDB" id="A0A3D9KDG4"/>
<evidence type="ECO:0000313" key="8">
    <source>
        <dbReference type="EMBL" id="RED83939.1"/>
    </source>
</evidence>
<comment type="caution">
    <text evidence="8">The sequence shown here is derived from an EMBL/GenBank/DDBJ whole genome shotgun (WGS) entry which is preliminary data.</text>
</comment>
<feature type="transmembrane region" description="Helical" evidence="7">
    <location>
        <begin position="45"/>
        <end position="62"/>
    </location>
</feature>
<dbReference type="SUPFAM" id="SSF103481">
    <property type="entry name" value="Multidrug resistance efflux transporter EmrE"/>
    <property type="match status" value="1"/>
</dbReference>
<dbReference type="InterPro" id="IPR037185">
    <property type="entry name" value="EmrE-like"/>
</dbReference>
<evidence type="ECO:0000313" key="9">
    <source>
        <dbReference type="Proteomes" id="UP000256977"/>
    </source>
</evidence>
<evidence type="ECO:0000256" key="5">
    <source>
        <dbReference type="ARBA" id="ARBA00023136"/>
    </source>
</evidence>
<keyword evidence="5 7" id="KW-0472">Membrane</keyword>
<comment type="similarity">
    <text evidence="6">Belongs to the drug/metabolite transporter (DMT) superfamily. Small multidrug resistance (SMR) (TC 2.A.7.1) family.</text>
</comment>
<name>A0A3D9KDG4_9BACL</name>
<dbReference type="Proteomes" id="UP000256977">
    <property type="component" value="Unassembled WGS sequence"/>
</dbReference>
<dbReference type="Gene3D" id="1.10.3730.20">
    <property type="match status" value="1"/>
</dbReference>
<evidence type="ECO:0000256" key="1">
    <source>
        <dbReference type="ARBA" id="ARBA00004651"/>
    </source>
</evidence>
<dbReference type="InterPro" id="IPR000390">
    <property type="entry name" value="Small_drug/metabolite_transptr"/>
</dbReference>
<dbReference type="InterPro" id="IPR045324">
    <property type="entry name" value="Small_multidrug_res"/>
</dbReference>
<evidence type="ECO:0000256" key="6">
    <source>
        <dbReference type="RuleBase" id="RU003942"/>
    </source>
</evidence>
<evidence type="ECO:0000256" key="3">
    <source>
        <dbReference type="ARBA" id="ARBA00022692"/>
    </source>
</evidence>
<organism evidence="8 9">
    <name type="scientific">Cohnella phaseoli</name>
    <dbReference type="NCBI Taxonomy" id="456490"/>
    <lineage>
        <taxon>Bacteria</taxon>
        <taxon>Bacillati</taxon>
        <taxon>Bacillota</taxon>
        <taxon>Bacilli</taxon>
        <taxon>Bacillales</taxon>
        <taxon>Paenibacillaceae</taxon>
        <taxon>Cohnella</taxon>
    </lineage>
</organism>